<keyword evidence="3" id="KW-0285">Flavoprotein</keyword>
<feature type="chain" id="PRO_5040309636" description="Glucose-methanol-choline oxidoreductase N-terminal domain-containing protein" evidence="4">
    <location>
        <begin position="21"/>
        <end position="645"/>
    </location>
</feature>
<evidence type="ECO:0000313" key="6">
    <source>
        <dbReference type="EMBL" id="CAH0776456.1"/>
    </source>
</evidence>
<dbReference type="GO" id="GO:0050660">
    <property type="term" value="F:flavin adenine dinucleotide binding"/>
    <property type="evidence" value="ECO:0007669"/>
    <property type="project" value="InterPro"/>
</dbReference>
<feature type="active site" description="Proton acceptor" evidence="2">
    <location>
        <position position="593"/>
    </location>
</feature>
<dbReference type="KEGG" id="btab:109033353"/>
<feature type="active site" description="Proton donor" evidence="2">
    <location>
        <position position="549"/>
    </location>
</feature>
<dbReference type="GO" id="GO:0016614">
    <property type="term" value="F:oxidoreductase activity, acting on CH-OH group of donors"/>
    <property type="evidence" value="ECO:0007669"/>
    <property type="project" value="InterPro"/>
</dbReference>
<dbReference type="Pfam" id="PF05199">
    <property type="entry name" value="GMC_oxred_C"/>
    <property type="match status" value="1"/>
</dbReference>
<dbReference type="InterPro" id="IPR012132">
    <property type="entry name" value="GMC_OxRdtase"/>
</dbReference>
<dbReference type="Pfam" id="PF00732">
    <property type="entry name" value="GMC_oxred_N"/>
    <property type="match status" value="1"/>
</dbReference>
<sequence>MSVTILSTILAAFLAVQVHSFGLGVFQEIYREYKKQGIPFREDPWLGNKQIYETYDFIVVGAGPGGATVAGRLSEVEDWNVLVLEAGKDESIYTDIPALASYLFFTDYNWGYTSEKRDNQCLGSKDQRCVWPRGKGMGGGSIINYMIYTRGNRKDFDDYEKAGNTGWGWDDVLPYYLKSEKTSIRKFKDSPNHSTTGKLHVGYAPYKSELLDSFLEAGRELGYDEVDYTNSTPIGVSRVQTTILKSRRCSASKAYLKPVKHRRNLHVSIESRVTKVLIDPTTKKAIGVEFVKNRKRRTVMARKEVILAAGALNTPQLLMLSGVGPKEHLEELGIKPVIQNLRVGENLNEHWTFAGLTFLVNETGLTINEERANDLLLFKDWFVDHKGPLSLCGGVEGLGYISTKHNKIPKHPDIELIFASGSILSGDTLRRSLGISDEFFNEVYGPVIGRDSWTILPMILHPKSRGRLRLKDKNPWHWPVFEHDYFQSEDDARVLVEGIKAAVKFAETRAFKRFGSRLFEMRIPGCPHAFGTDEYWRCALKYLMYTLHHQSGTCKMGPRSDPTAVVNPQLQVHGIQSLRVCDSSIFPQLPTAHTYAPTVMVGEKLADMIKEAWGVETTTGMSTFPTDQVTESHFNNFVNSTSNYG</sequence>
<evidence type="ECO:0000256" key="3">
    <source>
        <dbReference type="PIRSR" id="PIRSR000137-2"/>
    </source>
</evidence>
<dbReference type="PANTHER" id="PTHR11552:SF208">
    <property type="entry name" value="RE36204P-RELATED"/>
    <property type="match status" value="1"/>
</dbReference>
<evidence type="ECO:0000256" key="4">
    <source>
        <dbReference type="SAM" id="SignalP"/>
    </source>
</evidence>
<organism evidence="6 7">
    <name type="scientific">Bemisia tabaci</name>
    <name type="common">Sweetpotato whitefly</name>
    <name type="synonym">Aleurodes tabaci</name>
    <dbReference type="NCBI Taxonomy" id="7038"/>
    <lineage>
        <taxon>Eukaryota</taxon>
        <taxon>Metazoa</taxon>
        <taxon>Ecdysozoa</taxon>
        <taxon>Arthropoda</taxon>
        <taxon>Hexapoda</taxon>
        <taxon>Insecta</taxon>
        <taxon>Pterygota</taxon>
        <taxon>Neoptera</taxon>
        <taxon>Paraneoptera</taxon>
        <taxon>Hemiptera</taxon>
        <taxon>Sternorrhyncha</taxon>
        <taxon>Aleyrodoidea</taxon>
        <taxon>Aleyrodidae</taxon>
        <taxon>Aleyrodinae</taxon>
        <taxon>Bemisia</taxon>
    </lineage>
</organism>
<evidence type="ECO:0000259" key="5">
    <source>
        <dbReference type="PROSITE" id="PS00624"/>
    </source>
</evidence>
<feature type="signal peptide" evidence="4">
    <location>
        <begin position="1"/>
        <end position="20"/>
    </location>
</feature>
<dbReference type="SUPFAM" id="SSF51905">
    <property type="entry name" value="FAD/NAD(P)-binding domain"/>
    <property type="match status" value="1"/>
</dbReference>
<gene>
    <name evidence="6" type="ORF">BEMITA_LOCUS12547</name>
</gene>
<dbReference type="InterPro" id="IPR036188">
    <property type="entry name" value="FAD/NAD-bd_sf"/>
</dbReference>
<comment type="cofactor">
    <cofactor evidence="3">
        <name>FAD</name>
        <dbReference type="ChEBI" id="CHEBI:57692"/>
    </cofactor>
</comment>
<keyword evidence="7" id="KW-1185">Reference proteome</keyword>
<keyword evidence="3" id="KW-0274">FAD</keyword>
<protein>
    <recommendedName>
        <fullName evidence="5">Glucose-methanol-choline oxidoreductase N-terminal domain-containing protein</fullName>
    </recommendedName>
</protein>
<evidence type="ECO:0000256" key="2">
    <source>
        <dbReference type="PIRSR" id="PIRSR000137-1"/>
    </source>
</evidence>
<feature type="domain" description="Glucose-methanol-choline oxidoreductase N-terminal" evidence="5">
    <location>
        <begin position="310"/>
        <end position="324"/>
    </location>
</feature>
<name>A0A9P0CA97_BEMTA</name>
<dbReference type="InterPro" id="IPR000172">
    <property type="entry name" value="GMC_OxRdtase_N"/>
</dbReference>
<comment type="similarity">
    <text evidence="1">Belongs to the GMC oxidoreductase family.</text>
</comment>
<dbReference type="InterPro" id="IPR007867">
    <property type="entry name" value="GMC_OxRtase_C"/>
</dbReference>
<keyword evidence="4" id="KW-0732">Signal</keyword>
<dbReference type="Gene3D" id="3.30.560.10">
    <property type="entry name" value="Glucose Oxidase, domain 3"/>
    <property type="match status" value="1"/>
</dbReference>
<dbReference type="SUPFAM" id="SSF54373">
    <property type="entry name" value="FAD-linked reductases, C-terminal domain"/>
    <property type="match status" value="1"/>
</dbReference>
<proteinExistence type="inferred from homology"/>
<dbReference type="PANTHER" id="PTHR11552">
    <property type="entry name" value="GLUCOSE-METHANOL-CHOLINE GMC OXIDOREDUCTASE"/>
    <property type="match status" value="1"/>
</dbReference>
<dbReference type="Proteomes" id="UP001152759">
    <property type="component" value="Chromosome 8"/>
</dbReference>
<dbReference type="PROSITE" id="PS00624">
    <property type="entry name" value="GMC_OXRED_2"/>
    <property type="match status" value="1"/>
</dbReference>
<evidence type="ECO:0000256" key="1">
    <source>
        <dbReference type="ARBA" id="ARBA00010790"/>
    </source>
</evidence>
<dbReference type="Gene3D" id="3.50.50.60">
    <property type="entry name" value="FAD/NAD(P)-binding domain"/>
    <property type="match status" value="1"/>
</dbReference>
<evidence type="ECO:0000313" key="7">
    <source>
        <dbReference type="Proteomes" id="UP001152759"/>
    </source>
</evidence>
<feature type="binding site" evidence="3">
    <location>
        <position position="273"/>
    </location>
    <ligand>
        <name>FAD</name>
        <dbReference type="ChEBI" id="CHEBI:57692"/>
    </ligand>
</feature>
<dbReference type="PIRSF" id="PIRSF000137">
    <property type="entry name" value="Alcohol_oxidase"/>
    <property type="match status" value="1"/>
</dbReference>
<accession>A0A9P0CA97</accession>
<dbReference type="EMBL" id="OU963869">
    <property type="protein sequence ID" value="CAH0776456.1"/>
    <property type="molecule type" value="Genomic_DNA"/>
</dbReference>
<reference evidence="6" key="1">
    <citation type="submission" date="2021-12" db="EMBL/GenBank/DDBJ databases">
        <authorList>
            <person name="King R."/>
        </authorList>
    </citation>
    <scope>NUCLEOTIDE SEQUENCE</scope>
</reference>
<dbReference type="AlphaFoldDB" id="A0A9P0CA97"/>